<feature type="domain" description="Methyltransferase type 12" evidence="1">
    <location>
        <begin position="74"/>
        <end position="169"/>
    </location>
</feature>
<organism evidence="2 3">
    <name type="scientific">Flavobacterium rivulicola</name>
    <dbReference type="NCBI Taxonomy" id="2732161"/>
    <lineage>
        <taxon>Bacteria</taxon>
        <taxon>Pseudomonadati</taxon>
        <taxon>Bacteroidota</taxon>
        <taxon>Flavobacteriia</taxon>
        <taxon>Flavobacteriales</taxon>
        <taxon>Flavobacteriaceae</taxon>
        <taxon>Flavobacterium</taxon>
    </lineage>
</organism>
<dbReference type="Gene3D" id="3.40.50.150">
    <property type="entry name" value="Vaccinia Virus protein VP39"/>
    <property type="match status" value="1"/>
</dbReference>
<comment type="caution">
    <text evidence="2">The sequence shown here is derived from an EMBL/GenBank/DDBJ whole genome shotgun (WGS) entry which is preliminary data.</text>
</comment>
<dbReference type="Proteomes" id="UP000536509">
    <property type="component" value="Unassembled WGS sequence"/>
</dbReference>
<dbReference type="InterPro" id="IPR029063">
    <property type="entry name" value="SAM-dependent_MTases_sf"/>
</dbReference>
<gene>
    <name evidence="2" type="ORF">HKT18_10195</name>
</gene>
<dbReference type="PANTHER" id="PTHR43861">
    <property type="entry name" value="TRANS-ACONITATE 2-METHYLTRANSFERASE-RELATED"/>
    <property type="match status" value="1"/>
</dbReference>
<dbReference type="PANTHER" id="PTHR43861:SF1">
    <property type="entry name" value="TRANS-ACONITATE 2-METHYLTRANSFERASE"/>
    <property type="match status" value="1"/>
</dbReference>
<proteinExistence type="predicted"/>
<dbReference type="CDD" id="cd02440">
    <property type="entry name" value="AdoMet_MTases"/>
    <property type="match status" value="1"/>
</dbReference>
<dbReference type="EMBL" id="JABEVX010000006">
    <property type="protein sequence ID" value="NNT72587.1"/>
    <property type="molecule type" value="Genomic_DNA"/>
</dbReference>
<dbReference type="RefSeq" id="WP_171222753.1">
    <property type="nucleotide sequence ID" value="NZ_CP121446.1"/>
</dbReference>
<keyword evidence="2" id="KW-0808">Transferase</keyword>
<dbReference type="Pfam" id="PF08242">
    <property type="entry name" value="Methyltransf_12"/>
    <property type="match status" value="1"/>
</dbReference>
<keyword evidence="3" id="KW-1185">Reference proteome</keyword>
<evidence type="ECO:0000313" key="2">
    <source>
        <dbReference type="EMBL" id="NNT72587.1"/>
    </source>
</evidence>
<dbReference type="AlphaFoldDB" id="A0A7Y3VZJ2"/>
<dbReference type="GO" id="GO:0032259">
    <property type="term" value="P:methylation"/>
    <property type="evidence" value="ECO:0007669"/>
    <property type="project" value="UniProtKB-KW"/>
</dbReference>
<dbReference type="InterPro" id="IPR013217">
    <property type="entry name" value="Methyltransf_12"/>
</dbReference>
<reference evidence="2 3" key="1">
    <citation type="submission" date="2020-05" db="EMBL/GenBank/DDBJ databases">
        <title>Draft genome of Flavobacterium sp. IMCC34852.</title>
        <authorList>
            <person name="Song J."/>
            <person name="Cho J.-C."/>
        </authorList>
    </citation>
    <scope>NUCLEOTIDE SEQUENCE [LARGE SCALE GENOMIC DNA]</scope>
    <source>
        <strain evidence="2 3">IMCC34852</strain>
    </source>
</reference>
<name>A0A7Y3VZJ2_9FLAO</name>
<protein>
    <submittedName>
        <fullName evidence="2">Class I SAM-dependent methyltransferase</fullName>
    </submittedName>
</protein>
<evidence type="ECO:0000259" key="1">
    <source>
        <dbReference type="Pfam" id="PF08242"/>
    </source>
</evidence>
<accession>A0A7Y3VZJ2</accession>
<dbReference type="SUPFAM" id="SSF53335">
    <property type="entry name" value="S-adenosyl-L-methionine-dependent methyltransferases"/>
    <property type="match status" value="1"/>
</dbReference>
<dbReference type="GO" id="GO:0008168">
    <property type="term" value="F:methyltransferase activity"/>
    <property type="evidence" value="ECO:0007669"/>
    <property type="project" value="UniProtKB-KW"/>
</dbReference>
<keyword evidence="2" id="KW-0489">Methyltransferase</keyword>
<evidence type="ECO:0000313" key="3">
    <source>
        <dbReference type="Proteomes" id="UP000536509"/>
    </source>
</evidence>
<sequence length="327" mass="37219">MSYQSLLPLIQKTGSILSPEQFQERINIVFHDFEAQHYDAMHTDMWGSLQEQINLLVGDLLAQKNIESKTLSLLDIGCGTGLSTQILLNSKLGPHIGQVTLLDTSPNMLKFAEAKAKTWGKPYKTVNGYLASLTEKFDVIIISSVLHHIPDLETFLSQVDNALPSGGILIHLQDPNGDAINETEYLSRRNRYEKALEALPKNKKLTDFIPKKLLKSIKRFLGRKDYIDLINDQLLAEKTIKRRMTADEIWSVTDIHVETKTDSVNKGISLKFLKNQLQNFELIKMRSYGFFGYLKSDLIESYQAEETQLIAENQTNGRNISCIWMKK</sequence>